<dbReference type="OrthoDB" id="536545at2759"/>
<evidence type="ECO:0000256" key="7">
    <source>
        <dbReference type="ARBA" id="ARBA00022989"/>
    </source>
</evidence>
<accession>A0A316YTZ4</accession>
<keyword evidence="7 12" id="KW-1133">Transmembrane helix</keyword>
<keyword evidence="6" id="KW-0681">Retinal protein</keyword>
<dbReference type="EMBL" id="KZ819634">
    <property type="protein sequence ID" value="PWN92897.1"/>
    <property type="molecule type" value="Genomic_DNA"/>
</dbReference>
<evidence type="ECO:0000256" key="11">
    <source>
        <dbReference type="SAM" id="MobiDB-lite"/>
    </source>
</evidence>
<keyword evidence="3" id="KW-0600">Photoreceptor protein</keyword>
<evidence type="ECO:0000256" key="2">
    <source>
        <dbReference type="ARBA" id="ARBA00008130"/>
    </source>
</evidence>
<dbReference type="InParanoid" id="A0A316YTZ4"/>
<sequence>MSSTMVNLASRAGNEALSVNPTVADIDITTAASDFLWMIFCVMAATTLGVAFWAGFTVPRGNRTFHNLTVMITATASIAYFCMASDLGGTPIPVEFRAGDLRSATGGTPTRSIWYARYIDWTITTPLLLLELLLVTGLPLSDIVITIFADLVMIITGLIGSLVSSTYKWGLFTIGCFAMFYVFYMLYGPARASSKQLGSELSRTYLIGASILSFLWFLYPICWGLADGSNTISPTGEMVFYGVLDLLAKPVFAIIHLVSLRGIDYSALQLSSGKYSEFAHSSSLEKGGAAAAGTGAANHRLSEATVAHHPTTTEKNGETARAAPETHNDQTTLDGH</sequence>
<dbReference type="Pfam" id="PF01036">
    <property type="entry name" value="Bac_rhodopsin"/>
    <property type="match status" value="1"/>
</dbReference>
<dbReference type="GO" id="GO:0009881">
    <property type="term" value="F:photoreceptor activity"/>
    <property type="evidence" value="ECO:0007669"/>
    <property type="project" value="UniProtKB-KW"/>
</dbReference>
<dbReference type="InterPro" id="IPR018229">
    <property type="entry name" value="Rhodopsin_retinal_BS"/>
</dbReference>
<dbReference type="FunFam" id="1.20.1070.10:FF:000160">
    <property type="entry name" value="Related to Opsin-1"/>
    <property type="match status" value="1"/>
</dbReference>
<evidence type="ECO:0000256" key="12">
    <source>
        <dbReference type="SAM" id="Phobius"/>
    </source>
</evidence>
<keyword evidence="10 13" id="KW-0675">Receptor</keyword>
<dbReference type="FunCoup" id="A0A316YTZ4">
    <property type="interactions" value="76"/>
</dbReference>
<evidence type="ECO:0000256" key="4">
    <source>
        <dbReference type="ARBA" id="ARBA00022606"/>
    </source>
</evidence>
<organism evidence="13 14">
    <name type="scientific">Acaromyces ingoldii</name>
    <dbReference type="NCBI Taxonomy" id="215250"/>
    <lineage>
        <taxon>Eukaryota</taxon>
        <taxon>Fungi</taxon>
        <taxon>Dikarya</taxon>
        <taxon>Basidiomycota</taxon>
        <taxon>Ustilaginomycotina</taxon>
        <taxon>Exobasidiomycetes</taxon>
        <taxon>Exobasidiales</taxon>
        <taxon>Cryptobasidiaceae</taxon>
        <taxon>Acaromyces</taxon>
    </lineage>
</organism>
<evidence type="ECO:0000256" key="8">
    <source>
        <dbReference type="ARBA" id="ARBA00022991"/>
    </source>
</evidence>
<feature type="compositionally biased region" description="Basic and acidic residues" evidence="11">
    <location>
        <begin position="311"/>
        <end position="328"/>
    </location>
</feature>
<dbReference type="InterPro" id="IPR001425">
    <property type="entry name" value="Arc/bac/fun_rhodopsins"/>
</dbReference>
<feature type="transmembrane region" description="Helical" evidence="12">
    <location>
        <begin position="35"/>
        <end position="56"/>
    </location>
</feature>
<feature type="transmembrane region" description="Helical" evidence="12">
    <location>
        <begin position="238"/>
        <end position="260"/>
    </location>
</feature>
<evidence type="ECO:0000256" key="10">
    <source>
        <dbReference type="ARBA" id="ARBA00023170"/>
    </source>
</evidence>
<keyword evidence="14" id="KW-1185">Reference proteome</keyword>
<comment type="subcellular location">
    <subcellularLocation>
        <location evidence="1">Membrane</location>
        <topology evidence="1">Multi-pass membrane protein</topology>
    </subcellularLocation>
</comment>
<feature type="region of interest" description="Disordered" evidence="11">
    <location>
        <begin position="304"/>
        <end position="336"/>
    </location>
</feature>
<dbReference type="PANTHER" id="PTHR28286:SF1">
    <property type="entry name" value="30 KDA HEAT SHOCK PROTEIN-RELATED"/>
    <property type="match status" value="1"/>
</dbReference>
<keyword evidence="4" id="KW-0716">Sensory transduction</keyword>
<dbReference type="RefSeq" id="XP_025380095.1">
    <property type="nucleotide sequence ID" value="XM_025524331.1"/>
</dbReference>
<dbReference type="GeneID" id="37046247"/>
<feature type="transmembrane region" description="Helical" evidence="12">
    <location>
        <begin position="207"/>
        <end position="226"/>
    </location>
</feature>
<gene>
    <name evidence="13" type="ORF">FA10DRAFT_290025</name>
</gene>
<dbReference type="PANTHER" id="PTHR28286">
    <property type="match status" value="1"/>
</dbReference>
<evidence type="ECO:0000256" key="5">
    <source>
        <dbReference type="ARBA" id="ARBA00022692"/>
    </source>
</evidence>
<name>A0A316YTZ4_9BASI</name>
<evidence type="ECO:0000256" key="1">
    <source>
        <dbReference type="ARBA" id="ARBA00004141"/>
    </source>
</evidence>
<evidence type="ECO:0000256" key="6">
    <source>
        <dbReference type="ARBA" id="ARBA00022925"/>
    </source>
</evidence>
<dbReference type="InterPro" id="IPR043476">
    <property type="entry name" value="Yro2-like_7TM"/>
</dbReference>
<keyword evidence="8" id="KW-0157">Chromophore</keyword>
<proteinExistence type="inferred from homology"/>
<dbReference type="SUPFAM" id="SSF81321">
    <property type="entry name" value="Family A G protein-coupled receptor-like"/>
    <property type="match status" value="1"/>
</dbReference>
<dbReference type="PRINTS" id="PR00251">
    <property type="entry name" value="BACTRLOPSIN"/>
</dbReference>
<reference evidence="13 14" key="1">
    <citation type="journal article" date="2018" name="Mol. Biol. Evol.">
        <title>Broad Genomic Sampling Reveals a Smut Pathogenic Ancestry of the Fungal Clade Ustilaginomycotina.</title>
        <authorList>
            <person name="Kijpornyongpan T."/>
            <person name="Mondo S.J."/>
            <person name="Barry K."/>
            <person name="Sandor L."/>
            <person name="Lee J."/>
            <person name="Lipzen A."/>
            <person name="Pangilinan J."/>
            <person name="LaButti K."/>
            <person name="Hainaut M."/>
            <person name="Henrissat B."/>
            <person name="Grigoriev I.V."/>
            <person name="Spatafora J.W."/>
            <person name="Aime M.C."/>
        </authorList>
    </citation>
    <scope>NUCLEOTIDE SEQUENCE [LARGE SCALE GENOMIC DNA]</scope>
    <source>
        <strain evidence="13 14">MCA 4198</strain>
    </source>
</reference>
<comment type="similarity">
    <text evidence="2">Belongs to the archaeal/bacterial/fungal opsin family.</text>
</comment>
<feature type="transmembrane region" description="Helical" evidence="12">
    <location>
        <begin position="169"/>
        <end position="187"/>
    </location>
</feature>
<dbReference type="GO" id="GO:0007602">
    <property type="term" value="P:phototransduction"/>
    <property type="evidence" value="ECO:0007669"/>
    <property type="project" value="UniProtKB-KW"/>
</dbReference>
<dbReference type="Proteomes" id="UP000245768">
    <property type="component" value="Unassembled WGS sequence"/>
</dbReference>
<dbReference type="AlphaFoldDB" id="A0A316YTZ4"/>
<evidence type="ECO:0000313" key="14">
    <source>
        <dbReference type="Proteomes" id="UP000245768"/>
    </source>
</evidence>
<evidence type="ECO:0000313" key="13">
    <source>
        <dbReference type="EMBL" id="PWN92897.1"/>
    </source>
</evidence>
<dbReference type="GO" id="GO:0005783">
    <property type="term" value="C:endoplasmic reticulum"/>
    <property type="evidence" value="ECO:0007669"/>
    <property type="project" value="TreeGrafter"/>
</dbReference>
<keyword evidence="5 12" id="KW-0812">Transmembrane</keyword>
<evidence type="ECO:0000256" key="3">
    <source>
        <dbReference type="ARBA" id="ARBA00022543"/>
    </source>
</evidence>
<dbReference type="CDD" id="cd15239">
    <property type="entry name" value="7tm_YRO2_fungal-like"/>
    <property type="match status" value="1"/>
</dbReference>
<protein>
    <submittedName>
        <fullName evidence="13">Family A G protein-coupled receptor-like protein</fullName>
    </submittedName>
</protein>
<evidence type="ECO:0000256" key="9">
    <source>
        <dbReference type="ARBA" id="ARBA00023136"/>
    </source>
</evidence>
<dbReference type="Gene3D" id="1.20.1070.10">
    <property type="entry name" value="Rhodopsin 7-helix transmembrane proteins"/>
    <property type="match status" value="1"/>
</dbReference>
<keyword evidence="9 12" id="KW-0472">Membrane</keyword>
<dbReference type="PROSITE" id="PS00950">
    <property type="entry name" value="BACTERIAL_OPSIN_1"/>
    <property type="match status" value="1"/>
</dbReference>
<dbReference type="GO" id="GO:0005886">
    <property type="term" value="C:plasma membrane"/>
    <property type="evidence" value="ECO:0007669"/>
    <property type="project" value="TreeGrafter"/>
</dbReference>
<dbReference type="GO" id="GO:0005216">
    <property type="term" value="F:monoatomic ion channel activity"/>
    <property type="evidence" value="ECO:0007669"/>
    <property type="project" value="InterPro"/>
</dbReference>
<dbReference type="SMART" id="SM01021">
    <property type="entry name" value="Bac_rhodopsin"/>
    <property type="match status" value="1"/>
</dbReference>